<dbReference type="EMBL" id="CP144692">
    <property type="protein sequence ID" value="WVY97140.1"/>
    <property type="molecule type" value="Genomic_DNA"/>
</dbReference>
<dbReference type="Gene3D" id="2.110.10.10">
    <property type="entry name" value="Hemopexin-like domain"/>
    <property type="match status" value="1"/>
</dbReference>
<sequence>MSNPYINAAFRSSRENQVYFFMENKYVRLHYIPGRSDEKILTDLRLISSGFPSLSGMPFAEHGIDCSFDTEASEAYVFSDNLCVYIDYAPGTINGPYTISEMFPALNNTVFENGIDSGFRSTTGKQIYLFKGTKYARISYDSKQFVGSIRKITEGFRVLRGATDDTFVGYIKPILEGWPSLRGLIPERKRIEFTVKMRSTPKYGFLGE</sequence>
<dbReference type="SUPFAM" id="SSF50923">
    <property type="entry name" value="Hemopexin-like domain"/>
    <property type="match status" value="1"/>
</dbReference>
<evidence type="ECO:0008006" key="4">
    <source>
        <dbReference type="Google" id="ProtNLM"/>
    </source>
</evidence>
<organism evidence="2 3">
    <name type="scientific">Vigna mungo</name>
    <name type="common">Black gram</name>
    <name type="synonym">Phaseolus mungo</name>
    <dbReference type="NCBI Taxonomy" id="3915"/>
    <lineage>
        <taxon>Eukaryota</taxon>
        <taxon>Viridiplantae</taxon>
        <taxon>Streptophyta</taxon>
        <taxon>Embryophyta</taxon>
        <taxon>Tracheophyta</taxon>
        <taxon>Spermatophyta</taxon>
        <taxon>Magnoliopsida</taxon>
        <taxon>eudicotyledons</taxon>
        <taxon>Gunneridae</taxon>
        <taxon>Pentapetalae</taxon>
        <taxon>rosids</taxon>
        <taxon>fabids</taxon>
        <taxon>Fabales</taxon>
        <taxon>Fabaceae</taxon>
        <taxon>Papilionoideae</taxon>
        <taxon>50 kb inversion clade</taxon>
        <taxon>NPAAA clade</taxon>
        <taxon>indigoferoid/millettioid clade</taxon>
        <taxon>Phaseoleae</taxon>
        <taxon>Vigna</taxon>
    </lineage>
</organism>
<dbReference type="SMART" id="SM00120">
    <property type="entry name" value="HX"/>
    <property type="match status" value="2"/>
</dbReference>
<feature type="repeat" description="Hemopexin" evidence="1">
    <location>
        <begin position="112"/>
        <end position="181"/>
    </location>
</feature>
<dbReference type="Proteomes" id="UP001374535">
    <property type="component" value="Chromosome 9"/>
</dbReference>
<evidence type="ECO:0000313" key="2">
    <source>
        <dbReference type="EMBL" id="WVY97140.1"/>
    </source>
</evidence>
<dbReference type="InterPro" id="IPR018487">
    <property type="entry name" value="Hemopexin-like_repeat"/>
</dbReference>
<keyword evidence="3" id="KW-1185">Reference proteome</keyword>
<reference evidence="2 3" key="1">
    <citation type="journal article" date="2023" name="Life. Sci Alliance">
        <title>Evolutionary insights into 3D genome organization and epigenetic landscape of Vigna mungo.</title>
        <authorList>
            <person name="Junaid A."/>
            <person name="Singh B."/>
            <person name="Bhatia S."/>
        </authorList>
    </citation>
    <scope>NUCLEOTIDE SEQUENCE [LARGE SCALE GENOMIC DNA]</scope>
    <source>
        <strain evidence="2">Urdbean</strain>
    </source>
</reference>
<dbReference type="AlphaFoldDB" id="A0AAQ3MUC9"/>
<dbReference type="InterPro" id="IPR036375">
    <property type="entry name" value="Hemopexin-like_dom_sf"/>
</dbReference>
<accession>A0AAQ3MUC9</accession>
<evidence type="ECO:0000256" key="1">
    <source>
        <dbReference type="PROSITE-ProRule" id="PRU01011"/>
    </source>
</evidence>
<dbReference type="Pfam" id="PF00045">
    <property type="entry name" value="Hemopexin"/>
    <property type="match status" value="1"/>
</dbReference>
<protein>
    <recommendedName>
        <fullName evidence="4">Hemopexin-like domain-containing protein</fullName>
    </recommendedName>
</protein>
<proteinExistence type="predicted"/>
<evidence type="ECO:0000313" key="3">
    <source>
        <dbReference type="Proteomes" id="UP001374535"/>
    </source>
</evidence>
<gene>
    <name evidence="2" type="ORF">V8G54_029291</name>
</gene>
<name>A0AAQ3MUC9_VIGMU</name>
<dbReference type="PROSITE" id="PS51642">
    <property type="entry name" value="HEMOPEXIN_2"/>
    <property type="match status" value="1"/>
</dbReference>